<dbReference type="InterPro" id="IPR017850">
    <property type="entry name" value="Alkaline_phosphatase_core_sf"/>
</dbReference>
<accession>A0A7G9RCN0</accession>
<dbReference type="Gene3D" id="3.40.720.10">
    <property type="entry name" value="Alkaline Phosphatase, subunit A"/>
    <property type="match status" value="1"/>
</dbReference>
<evidence type="ECO:0000256" key="4">
    <source>
        <dbReference type="ARBA" id="ARBA00022692"/>
    </source>
</evidence>
<comment type="subcellular location">
    <subcellularLocation>
        <location evidence="1">Cell membrane</location>
        <topology evidence="1">Multi-pass membrane protein</topology>
    </subcellularLocation>
</comment>
<feature type="transmembrane region" description="Helical" evidence="7">
    <location>
        <begin position="183"/>
        <end position="204"/>
    </location>
</feature>
<feature type="transmembrane region" description="Helical" evidence="7">
    <location>
        <begin position="68"/>
        <end position="88"/>
    </location>
</feature>
<feature type="transmembrane region" description="Helical" evidence="7">
    <location>
        <begin position="21"/>
        <end position="48"/>
    </location>
</feature>
<dbReference type="Proteomes" id="UP000515947">
    <property type="component" value="Chromosome"/>
</dbReference>
<dbReference type="CDD" id="cd16015">
    <property type="entry name" value="LTA_synthase"/>
    <property type="match status" value="1"/>
</dbReference>
<keyword evidence="10" id="KW-1185">Reference proteome</keyword>
<evidence type="ECO:0000313" key="10">
    <source>
        <dbReference type="Proteomes" id="UP000515947"/>
    </source>
</evidence>
<dbReference type="KEGG" id="nmes:H9L09_02485"/>
<name>A0A7G9RCN0_9ACTN</name>
<organism evidence="9 10">
    <name type="scientific">Nocardioides mesophilus</name>
    <dbReference type="NCBI Taxonomy" id="433659"/>
    <lineage>
        <taxon>Bacteria</taxon>
        <taxon>Bacillati</taxon>
        <taxon>Actinomycetota</taxon>
        <taxon>Actinomycetes</taxon>
        <taxon>Propionibacteriales</taxon>
        <taxon>Nocardioidaceae</taxon>
        <taxon>Nocardioides</taxon>
    </lineage>
</organism>
<dbReference type="PANTHER" id="PTHR47371">
    <property type="entry name" value="LIPOTEICHOIC ACID SYNTHASE"/>
    <property type="match status" value="1"/>
</dbReference>
<evidence type="ECO:0000256" key="7">
    <source>
        <dbReference type="SAM" id="Phobius"/>
    </source>
</evidence>
<protein>
    <submittedName>
        <fullName evidence="9">LTA synthase family protein</fullName>
    </submittedName>
</protein>
<dbReference type="Pfam" id="PF00884">
    <property type="entry name" value="Sulfatase"/>
    <property type="match status" value="1"/>
</dbReference>
<dbReference type="EMBL" id="CP060713">
    <property type="protein sequence ID" value="QNN53355.1"/>
    <property type="molecule type" value="Genomic_DNA"/>
</dbReference>
<dbReference type="PANTHER" id="PTHR47371:SF3">
    <property type="entry name" value="PHOSPHOGLYCEROL TRANSFERASE I"/>
    <property type="match status" value="1"/>
</dbReference>
<proteinExistence type="predicted"/>
<dbReference type="InterPro" id="IPR000917">
    <property type="entry name" value="Sulfatase_N"/>
</dbReference>
<dbReference type="InterPro" id="IPR050448">
    <property type="entry name" value="OpgB/LTA_synthase_biosynth"/>
</dbReference>
<dbReference type="AlphaFoldDB" id="A0A7G9RCN0"/>
<feature type="domain" description="Sulfatase N-terminal" evidence="8">
    <location>
        <begin position="288"/>
        <end position="572"/>
    </location>
</feature>
<evidence type="ECO:0000256" key="1">
    <source>
        <dbReference type="ARBA" id="ARBA00004651"/>
    </source>
</evidence>
<keyword evidence="6 7" id="KW-0472">Membrane</keyword>
<keyword evidence="3" id="KW-1003">Cell membrane</keyword>
<feature type="transmembrane region" description="Helical" evidence="7">
    <location>
        <begin position="95"/>
        <end position="113"/>
    </location>
</feature>
<dbReference type="SUPFAM" id="SSF53649">
    <property type="entry name" value="Alkaline phosphatase-like"/>
    <property type="match status" value="1"/>
</dbReference>
<evidence type="ECO:0000256" key="2">
    <source>
        <dbReference type="ARBA" id="ARBA00004936"/>
    </source>
</evidence>
<feature type="transmembrane region" description="Helical" evidence="7">
    <location>
        <begin position="145"/>
        <end position="163"/>
    </location>
</feature>
<comment type="pathway">
    <text evidence="2">Cell wall biogenesis; lipoteichoic acid biosynthesis.</text>
</comment>
<keyword evidence="5 7" id="KW-1133">Transmembrane helix</keyword>
<evidence type="ECO:0000259" key="8">
    <source>
        <dbReference type="Pfam" id="PF00884"/>
    </source>
</evidence>
<evidence type="ECO:0000256" key="6">
    <source>
        <dbReference type="ARBA" id="ARBA00023136"/>
    </source>
</evidence>
<evidence type="ECO:0000256" key="3">
    <source>
        <dbReference type="ARBA" id="ARBA00022475"/>
    </source>
</evidence>
<dbReference type="GO" id="GO:0005886">
    <property type="term" value="C:plasma membrane"/>
    <property type="evidence" value="ECO:0007669"/>
    <property type="project" value="UniProtKB-SubCell"/>
</dbReference>
<keyword evidence="4 7" id="KW-0812">Transmembrane</keyword>
<gene>
    <name evidence="9" type="ORF">H9L09_02485</name>
</gene>
<dbReference type="RefSeq" id="WP_187579197.1">
    <property type="nucleotide sequence ID" value="NZ_CP060713.1"/>
</dbReference>
<evidence type="ECO:0000313" key="9">
    <source>
        <dbReference type="EMBL" id="QNN53355.1"/>
    </source>
</evidence>
<evidence type="ECO:0000256" key="5">
    <source>
        <dbReference type="ARBA" id="ARBA00022989"/>
    </source>
</evidence>
<sequence length="658" mass="72014">MNVQVRLPHAPRLRRASTRTARAGLAGLRAAAPVLTSMLAAVLAYLVLDLVQLDGDVGALVDRDLLRVPVVTLLGSAVIWAMILAVWALAGRLTVAIGVLVLATAVLGFANHMKLGLRLEPLLPSDVAYLSQVGFLTEMVGTTDLVVLGLTVLALGAATAWGVRRLARRRPRPGPRTDRRRWAATVVVRVVVLALSLSFLDYAAHFNRPGNEIRAAYDAGGAQWAFWNQRANYERNGFVGGVLYNLGVPPMKMPRGYSAAAMDDLVRRYDGAAEQINARRSGALDDVNIVVVLSESFSDPTQVKGIRFEGDPIPYTRQVMEQNPSGRMLAQMFGGGTANMEFEALTGMSMSQFAPQMASPYQMLVPHYDTFPSAVRMLEDRGHDAIAIHPFTTQMYRRSTVYPILGFEDFVSKGELQHEETIDHSGKISDASAFDEVDYQIARHDKPLLVNLVTMQNHYPSRAIYDDPIPVHGIDGKAEENAAGYLRGLRHSDDALRDFLTGLRGSSEKTAVIFYGDHQPPFWPQRIQDRTGELGMHSTPYFLWANFPLRQVGPDALTSPIFFLPMLYEAAGAPVTPYYALLTRLHEQITAMEVGDYAVPGHGLVGEDGLEAAAARVLRDYRMVQYDLAAGKRYSLDGMLGTGGRPSGGTQVAPVVGR</sequence>
<reference evidence="9 10" key="1">
    <citation type="submission" date="2020-08" db="EMBL/GenBank/DDBJ databases">
        <title>Genome sequence of Nocardioides mesophilus KACC 16243T.</title>
        <authorList>
            <person name="Hyun D.-W."/>
            <person name="Bae J.-W."/>
        </authorList>
    </citation>
    <scope>NUCLEOTIDE SEQUENCE [LARGE SCALE GENOMIC DNA]</scope>
    <source>
        <strain evidence="9 10">KACC 16243</strain>
    </source>
</reference>